<dbReference type="Proteomes" id="UP000249873">
    <property type="component" value="Chromosome"/>
</dbReference>
<dbReference type="RefSeq" id="WP_111370567.1">
    <property type="nucleotide sequence ID" value="NZ_CP029480.1"/>
</dbReference>
<keyword evidence="3" id="KW-1185">Reference proteome</keyword>
<proteinExistence type="predicted"/>
<dbReference type="AlphaFoldDB" id="A0A2Z4G8M8"/>
<evidence type="ECO:0008006" key="4">
    <source>
        <dbReference type="Google" id="ProtNLM"/>
    </source>
</evidence>
<organism evidence="2 3">
    <name type="scientific">Arcticibacterium luteifluviistationis</name>
    <dbReference type="NCBI Taxonomy" id="1784714"/>
    <lineage>
        <taxon>Bacteria</taxon>
        <taxon>Pseudomonadati</taxon>
        <taxon>Bacteroidota</taxon>
        <taxon>Cytophagia</taxon>
        <taxon>Cytophagales</taxon>
        <taxon>Leadbetterellaceae</taxon>
        <taxon>Arcticibacterium</taxon>
    </lineage>
</organism>
<sequence length="568" mass="63785">MKRRKFVTLSTLSLSMLPVLGMSSMVKTLENKPKWIVELIKLNDASISGLLKSQIIDNGSKANGGLHDAVDIPNPHSTNALLTRGVIGYTNQESAFYKSSDLKNRLILAAKYLRKIQHSDGTIDLLSTNFHSTPDTGFIVERVTTSCQLLKEANIEESDELFSELKAFLLAAGEALSIGGIHTPNHRWVVSAALVRINNLWPNDRYVKRAEEWLAEGIDLDADGQYTEKSTGIYSAIVNKALITVAHGLNKPELLDFVRKNLEMTMYFVHTNGEVVTEASNRQDKGGVKTFENYYFSYRYMAILDRNSQFSAMCQLIEQNYFNKTIRDLDHLLEEKLLWGELPTSKPFPTSYAKFFPFSKLVRIRRNSWDATLLINNPSFLTFHKTNAVLQAMRINASFFGKGQFQSATISQEGDTWVMTKKLEGPYFQPVSKEHVDPNGDWKKMPKRIRKQSEVQYLESTVRIKEISGGLEVEFDLHGTDHVPVSLELIFRPGGEFSGVSQSSAEPNAFLFSENEGSYTVGEDTIKFGPGKLEHKGLTLRGGLPADRNSPSVYLTGFTPFKHTISLS</sequence>
<accession>A0A2Z4G8M8</accession>
<keyword evidence="1" id="KW-0732">Signal</keyword>
<dbReference type="EMBL" id="CP029480">
    <property type="protein sequence ID" value="AWV97465.1"/>
    <property type="molecule type" value="Genomic_DNA"/>
</dbReference>
<dbReference type="OrthoDB" id="1290722at2"/>
<feature type="signal peptide" evidence="1">
    <location>
        <begin position="1"/>
        <end position="21"/>
    </location>
</feature>
<dbReference type="KEGG" id="als:DJ013_04485"/>
<reference evidence="2 3" key="1">
    <citation type="submission" date="2018-05" db="EMBL/GenBank/DDBJ databases">
        <title>Complete genome sequence of Arcticibacterium luteifluviistationis SM1504T, a cytophagaceae bacterium isolated from Arctic surface seawater.</title>
        <authorList>
            <person name="Li Y."/>
            <person name="Qin Q.-L."/>
        </authorList>
    </citation>
    <scope>NUCLEOTIDE SEQUENCE [LARGE SCALE GENOMIC DNA]</scope>
    <source>
        <strain evidence="2 3">SM1504</strain>
    </source>
</reference>
<name>A0A2Z4G8M8_9BACT</name>
<evidence type="ECO:0000256" key="1">
    <source>
        <dbReference type="SAM" id="SignalP"/>
    </source>
</evidence>
<feature type="chain" id="PRO_5016440606" description="Heparinase" evidence="1">
    <location>
        <begin position="22"/>
        <end position="568"/>
    </location>
</feature>
<evidence type="ECO:0000313" key="2">
    <source>
        <dbReference type="EMBL" id="AWV97465.1"/>
    </source>
</evidence>
<gene>
    <name evidence="2" type="ORF">DJ013_04485</name>
</gene>
<evidence type="ECO:0000313" key="3">
    <source>
        <dbReference type="Proteomes" id="UP000249873"/>
    </source>
</evidence>
<protein>
    <recommendedName>
        <fullName evidence="4">Heparinase</fullName>
    </recommendedName>
</protein>